<dbReference type="GO" id="GO:0003677">
    <property type="term" value="F:DNA binding"/>
    <property type="evidence" value="ECO:0007669"/>
    <property type="project" value="TreeGrafter"/>
</dbReference>
<dbReference type="OrthoDB" id="5319641at2759"/>
<feature type="region of interest" description="Disordered" evidence="2">
    <location>
        <begin position="206"/>
        <end position="229"/>
    </location>
</feature>
<name>A0A8T9BZ44_9HELO</name>
<evidence type="ECO:0000313" key="3">
    <source>
        <dbReference type="EMBL" id="TVY71434.1"/>
    </source>
</evidence>
<dbReference type="PANTHER" id="PTHR28027:SF2">
    <property type="entry name" value="TRANSCRIPTIONAL REGULATOR MIT1"/>
    <property type="match status" value="1"/>
</dbReference>
<feature type="compositionally biased region" description="Polar residues" evidence="2">
    <location>
        <begin position="206"/>
        <end position="220"/>
    </location>
</feature>
<keyword evidence="4" id="KW-1185">Reference proteome</keyword>
<feature type="region of interest" description="Disordered" evidence="2">
    <location>
        <begin position="95"/>
        <end position="125"/>
    </location>
</feature>
<evidence type="ECO:0000256" key="1">
    <source>
        <dbReference type="ARBA" id="ARBA00008359"/>
    </source>
</evidence>
<evidence type="ECO:0000313" key="4">
    <source>
        <dbReference type="Proteomes" id="UP000469558"/>
    </source>
</evidence>
<feature type="region of interest" description="Disordered" evidence="2">
    <location>
        <begin position="313"/>
        <end position="357"/>
    </location>
</feature>
<comment type="similarity">
    <text evidence="1">Belongs to the MIT1/WOR1 family.</text>
</comment>
<evidence type="ECO:0000256" key="2">
    <source>
        <dbReference type="SAM" id="MobiDB-lite"/>
    </source>
</evidence>
<organism evidence="3 4">
    <name type="scientific">Lachnellula suecica</name>
    <dbReference type="NCBI Taxonomy" id="602035"/>
    <lineage>
        <taxon>Eukaryota</taxon>
        <taxon>Fungi</taxon>
        <taxon>Dikarya</taxon>
        <taxon>Ascomycota</taxon>
        <taxon>Pezizomycotina</taxon>
        <taxon>Leotiomycetes</taxon>
        <taxon>Helotiales</taxon>
        <taxon>Lachnaceae</taxon>
        <taxon>Lachnellula</taxon>
    </lineage>
</organism>
<comment type="caution">
    <text evidence="3">The sequence shown here is derived from an EMBL/GenBank/DDBJ whole genome shotgun (WGS) entry which is preliminary data.</text>
</comment>
<dbReference type="Proteomes" id="UP000469558">
    <property type="component" value="Unassembled WGS sequence"/>
</dbReference>
<proteinExistence type="inferred from homology"/>
<dbReference type="PANTHER" id="PTHR28027">
    <property type="entry name" value="TRANSCRIPTIONAL REGULATOR MIT1"/>
    <property type="match status" value="1"/>
</dbReference>
<accession>A0A8T9BZ44</accession>
<dbReference type="InterPro" id="IPR018608">
    <property type="entry name" value="Gti1/Pac2"/>
</dbReference>
<reference evidence="3 4" key="1">
    <citation type="submission" date="2018-05" db="EMBL/GenBank/DDBJ databases">
        <title>Genome sequencing and assembly of the regulated plant pathogen Lachnellula willkommii and related sister species for the development of diagnostic species identification markers.</title>
        <authorList>
            <person name="Giroux E."/>
            <person name="Bilodeau G."/>
        </authorList>
    </citation>
    <scope>NUCLEOTIDE SEQUENCE [LARGE SCALE GENOMIC DNA]</scope>
    <source>
        <strain evidence="3 4">CBS 268.59</strain>
    </source>
</reference>
<gene>
    <name evidence="3" type="primary">sge1_1</name>
    <name evidence="3" type="ORF">LSUE1_G008403</name>
</gene>
<feature type="compositionally biased region" description="Polar residues" evidence="2">
    <location>
        <begin position="337"/>
        <end position="357"/>
    </location>
</feature>
<dbReference type="Pfam" id="PF09729">
    <property type="entry name" value="Gti1_Pac2"/>
    <property type="match status" value="1"/>
</dbReference>
<dbReference type="EMBL" id="QGMK01001230">
    <property type="protein sequence ID" value="TVY71434.1"/>
    <property type="molecule type" value="Genomic_DNA"/>
</dbReference>
<sequence>MASASPLSPTFYGHIASIQDAVLLFEACLSGALNPVARRPHGRERPNLTMNGNVFIFDGHFSGIKRWNDSVPWSPSRMLGDFLVYRELNHPFLPGEKKKATKRNKKSAGIGKPEPSGAPENGVSNGSLVDSYGFKEEGLVKKTISVIVDGVSHHLVSYYKVADVLKQKFTTPSADPRFQHITPRPDLVAKQNFRTRIHGVELVDDTSSPARNGYEMTNESIPHRPTTLPIPPMACTANSNVYGGYGSSPHSASYDNMGQPSSGSLYSGHLALSPGAYPAIENYGFGGCPQQRSNSVIGIGSEAARTIVPPVTTDLAYQPPNVDQRSSIESRWAEMPPSSTASTHRSLPTSTQQTGSF</sequence>
<protein>
    <submittedName>
        <fullName evidence="3">Global transcription regulator sge1</fullName>
    </submittedName>
</protein>
<dbReference type="AlphaFoldDB" id="A0A8T9BZ44"/>